<evidence type="ECO:0000313" key="3">
    <source>
        <dbReference type="Proteomes" id="UP001501523"/>
    </source>
</evidence>
<proteinExistence type="predicted"/>
<comment type="caution">
    <text evidence="2">The sequence shown here is derived from an EMBL/GenBank/DDBJ whole genome shotgun (WGS) entry which is preliminary data.</text>
</comment>
<feature type="signal peptide" evidence="1">
    <location>
        <begin position="1"/>
        <end position="20"/>
    </location>
</feature>
<feature type="chain" id="PRO_5045589039" evidence="1">
    <location>
        <begin position="21"/>
        <end position="602"/>
    </location>
</feature>
<evidence type="ECO:0000256" key="1">
    <source>
        <dbReference type="SAM" id="SignalP"/>
    </source>
</evidence>
<gene>
    <name evidence="2" type="ORF">GCM10009105_10770</name>
</gene>
<accession>A0ABP3TNR5</accession>
<name>A0ABP3TNR5_9GAMM</name>
<keyword evidence="1" id="KW-0732">Signal</keyword>
<dbReference type="InterPro" id="IPR010281">
    <property type="entry name" value="DUF885"/>
</dbReference>
<dbReference type="Pfam" id="PF05960">
    <property type="entry name" value="DUF885"/>
    <property type="match status" value="1"/>
</dbReference>
<dbReference type="Proteomes" id="UP001501523">
    <property type="component" value="Unassembled WGS sequence"/>
</dbReference>
<organism evidence="2 3">
    <name type="scientific">Dokdonella soli</name>
    <dbReference type="NCBI Taxonomy" id="529810"/>
    <lineage>
        <taxon>Bacteria</taxon>
        <taxon>Pseudomonadati</taxon>
        <taxon>Pseudomonadota</taxon>
        <taxon>Gammaproteobacteria</taxon>
        <taxon>Lysobacterales</taxon>
        <taxon>Rhodanobacteraceae</taxon>
        <taxon>Dokdonella</taxon>
    </lineage>
</organism>
<keyword evidence="3" id="KW-1185">Reference proteome</keyword>
<dbReference type="PANTHER" id="PTHR33361:SF15">
    <property type="entry name" value="DUF885 FAMILY LIPOPROTEIN"/>
    <property type="match status" value="1"/>
</dbReference>
<sequence length="602" mass="67320">MSRLLRLLPLCVLLAACSTATPPKPATQKSATAVATAPTADTRFADLSARWLDGSMRASPISATQIGDHRFDAELDDLSAEGRKRDLDFSRGMLAELDQLDRTRLSRENQVDYSILHNQLRSDIWASETLQGWAWDPQIYSQLAGGALYNLMARDFAPMPDRLRSATARMEKLPVLFAQMRANLDPARVPKIHADTVSKQNKGVLSLVDGLIVPHAGELPEADRKRLENAIAGLRKAVDENQTWIDRQLVPNAKGDFRIGAALYDAKLAFALNSPLGRQDIRQRAEAALASTRTEMYAIARKVLAGKPKAPPLPEHPSEAQQQKAIQAALELAYADRPARDEVVSTAETALAKATAFVRAKNFVSLPDAPVKIIPMPEFQRGVALAYCDSPGPLDKGLDTFYAVSPIPGDWTRKQVDSFLREYNTRSIEELTIHEAMPGHYLQLWHSNKYPSVLRAVLSSGSFVEGWAVYGEKLMVDEGYLDSDPLYHLVHLKWDLRAIANAILDQAIHVDGMTREQAMQLMTVKTFQQEREAAGKWVRAQLTSAQLPTYFVGWQEHLDLRREAEKRWADKFDLKRYHDTVLSFGSPPVRYARELMFDEAID</sequence>
<dbReference type="PANTHER" id="PTHR33361">
    <property type="entry name" value="GLR0591 PROTEIN"/>
    <property type="match status" value="1"/>
</dbReference>
<evidence type="ECO:0000313" key="2">
    <source>
        <dbReference type="EMBL" id="GAA0709930.1"/>
    </source>
</evidence>
<protein>
    <submittedName>
        <fullName evidence="2">DUF885 domain-containing protein</fullName>
    </submittedName>
</protein>
<dbReference type="RefSeq" id="WP_343787956.1">
    <property type="nucleotide sequence ID" value="NZ_BAAAEU010000005.1"/>
</dbReference>
<dbReference type="PROSITE" id="PS51257">
    <property type="entry name" value="PROKAR_LIPOPROTEIN"/>
    <property type="match status" value="1"/>
</dbReference>
<dbReference type="EMBL" id="BAAAEU010000005">
    <property type="protein sequence ID" value="GAA0709930.1"/>
    <property type="molecule type" value="Genomic_DNA"/>
</dbReference>
<reference evidence="3" key="1">
    <citation type="journal article" date="2019" name="Int. J. Syst. Evol. Microbiol.">
        <title>The Global Catalogue of Microorganisms (GCM) 10K type strain sequencing project: providing services to taxonomists for standard genome sequencing and annotation.</title>
        <authorList>
            <consortium name="The Broad Institute Genomics Platform"/>
            <consortium name="The Broad Institute Genome Sequencing Center for Infectious Disease"/>
            <person name="Wu L."/>
            <person name="Ma J."/>
        </authorList>
    </citation>
    <scope>NUCLEOTIDE SEQUENCE [LARGE SCALE GENOMIC DNA]</scope>
    <source>
        <strain evidence="3">JCM 15421</strain>
    </source>
</reference>